<evidence type="ECO:0000256" key="1">
    <source>
        <dbReference type="ARBA" id="ARBA00004123"/>
    </source>
</evidence>
<feature type="domain" description="C2H2-type" evidence="13">
    <location>
        <begin position="108"/>
        <end position="134"/>
    </location>
</feature>
<evidence type="ECO:0000256" key="5">
    <source>
        <dbReference type="ARBA" id="ARBA00022771"/>
    </source>
</evidence>
<feature type="domain" description="C2H2-type" evidence="13">
    <location>
        <begin position="303"/>
        <end position="330"/>
    </location>
</feature>
<dbReference type="SUPFAM" id="SSF57667">
    <property type="entry name" value="beta-beta-alpha zinc fingers"/>
    <property type="match status" value="5"/>
</dbReference>
<evidence type="ECO:0000313" key="15">
    <source>
        <dbReference type="Proteomes" id="UP001445076"/>
    </source>
</evidence>
<reference evidence="14 15" key="1">
    <citation type="journal article" date="2024" name="BMC Genomics">
        <title>Genome assembly of redclaw crayfish (Cherax quadricarinatus) provides insights into its immune adaptation and hypoxia tolerance.</title>
        <authorList>
            <person name="Liu Z."/>
            <person name="Zheng J."/>
            <person name="Li H."/>
            <person name="Fang K."/>
            <person name="Wang S."/>
            <person name="He J."/>
            <person name="Zhou D."/>
            <person name="Weng S."/>
            <person name="Chi M."/>
            <person name="Gu Z."/>
            <person name="He J."/>
            <person name="Li F."/>
            <person name="Wang M."/>
        </authorList>
    </citation>
    <scope>NUCLEOTIDE SEQUENCE [LARGE SCALE GENOMIC DNA]</scope>
    <source>
        <strain evidence="14">ZL_2023a</strain>
    </source>
</reference>
<evidence type="ECO:0000256" key="9">
    <source>
        <dbReference type="ARBA" id="ARBA00023163"/>
    </source>
</evidence>
<dbReference type="EMBL" id="JARKIK010000084">
    <property type="protein sequence ID" value="KAK8724816.1"/>
    <property type="molecule type" value="Genomic_DNA"/>
</dbReference>
<feature type="domain" description="C2H2-type" evidence="13">
    <location>
        <begin position="275"/>
        <end position="302"/>
    </location>
</feature>
<dbReference type="Gene3D" id="3.30.160.60">
    <property type="entry name" value="Classic Zinc Finger"/>
    <property type="match status" value="9"/>
</dbReference>
<keyword evidence="9" id="KW-0804">Transcription</keyword>
<dbReference type="FunFam" id="3.30.160.60:FF:000260">
    <property type="entry name" value="Spalt-like transcription factor 1"/>
    <property type="match status" value="1"/>
</dbReference>
<dbReference type="FunFam" id="3.30.160.60:FF:001442">
    <property type="entry name" value="zinc finger protein 696"/>
    <property type="match status" value="1"/>
</dbReference>
<dbReference type="PANTHER" id="PTHR24394:SF48">
    <property type="entry name" value="ZINC FINGER PROTEIN 771"/>
    <property type="match status" value="1"/>
</dbReference>
<proteinExistence type="inferred from homology"/>
<gene>
    <name evidence="14" type="ORF">OTU49_010931</name>
</gene>
<dbReference type="EMBL" id="JARKIK010000084">
    <property type="protein sequence ID" value="KAK8724817.1"/>
    <property type="molecule type" value="Genomic_DNA"/>
</dbReference>
<dbReference type="Proteomes" id="UP001445076">
    <property type="component" value="Unassembled WGS sequence"/>
</dbReference>
<dbReference type="FunFam" id="3.30.160.60:FF:000094">
    <property type="entry name" value="Zinc finger protein 605"/>
    <property type="match status" value="1"/>
</dbReference>
<comment type="caution">
    <text evidence="14">The sequence shown here is derived from an EMBL/GenBank/DDBJ whole genome shotgun (WGS) entry which is preliminary data.</text>
</comment>
<dbReference type="GO" id="GO:0000981">
    <property type="term" value="F:DNA-binding transcription factor activity, RNA polymerase II-specific"/>
    <property type="evidence" value="ECO:0007669"/>
    <property type="project" value="TreeGrafter"/>
</dbReference>
<keyword evidence="6" id="KW-0862">Zinc</keyword>
<dbReference type="AlphaFoldDB" id="A0AAW0W6A3"/>
<dbReference type="EMBL" id="JARKIK010000084">
    <property type="protein sequence ID" value="KAK8724818.1"/>
    <property type="molecule type" value="Genomic_DNA"/>
</dbReference>
<protein>
    <recommendedName>
        <fullName evidence="13">C2H2-type domain-containing protein</fullName>
    </recommendedName>
</protein>
<evidence type="ECO:0000256" key="12">
    <source>
        <dbReference type="SAM" id="MobiDB-lite"/>
    </source>
</evidence>
<dbReference type="Pfam" id="PF00096">
    <property type="entry name" value="zf-C2H2"/>
    <property type="match status" value="8"/>
</dbReference>
<dbReference type="GO" id="GO:0008270">
    <property type="term" value="F:zinc ion binding"/>
    <property type="evidence" value="ECO:0007669"/>
    <property type="project" value="UniProtKB-KW"/>
</dbReference>
<keyword evidence="15" id="KW-1185">Reference proteome</keyword>
<comment type="subcellular location">
    <subcellularLocation>
        <location evidence="1">Nucleus</location>
    </subcellularLocation>
</comment>
<sequence>MKKVENSCKNEDNTQRSLTEEKRENKIYQQSLDKTIQFDIACKRTCFRIDVKDYLKKININIWSEVIRTMDSMMYSGDCSFQAQDNQVFPRSLQSEELTRPPIHGKNFVCKCSKIFSNKADFTRHIRVHTGEKPHACHVCGREFSLKGNLTKHMQLHTDQKAYCCPECTKTFHKKVYLHQHMRIHTGEKPFKCTHCDRAFSLKGNLVQHEKLHTDRKSYKCPDCDKLFLKKSYLDQHLRIHTGDRPHKCEMCGKAFSLKGNLVQHMKRHSGEKPHSCSECGKAFALRSALKEHDKVHDGEKPFSCPECNKAFKKKIYLVQHSRIHTGEKPFTCSECGKAFSQRSILNQHLKRHREKSFKCAECHKLFLKKIYLPIKKQNVKLGPFRCSDCEDEEEEQERYIKEDFDDSMLQVDEQSYTCNATDKDCQNSALSQDGEYFENASLSHNEKVCEDVSKAVDSSEDISLSECNIRNMVSKNGRKLSDLIHSSHLNLDCRYNQVSKQFTGYQ</sequence>
<reference evidence="14" key="2">
    <citation type="submission" date="2024-01" db="EMBL/GenBank/DDBJ databases">
        <authorList>
            <person name="He J."/>
            <person name="Wang M."/>
            <person name="Zheng J."/>
            <person name="Liu Z."/>
        </authorList>
    </citation>
    <scope>NUCLEOTIDE SEQUENCE</scope>
    <source>
        <strain evidence="14">ZL_2023a</strain>
        <tissue evidence="14">Muscle</tissue>
    </source>
</reference>
<evidence type="ECO:0000256" key="4">
    <source>
        <dbReference type="ARBA" id="ARBA00022737"/>
    </source>
</evidence>
<evidence type="ECO:0000256" key="2">
    <source>
        <dbReference type="ARBA" id="ARBA00006991"/>
    </source>
</evidence>
<evidence type="ECO:0000256" key="8">
    <source>
        <dbReference type="ARBA" id="ARBA00023125"/>
    </source>
</evidence>
<dbReference type="FunFam" id="3.30.160.60:FF:001158">
    <property type="entry name" value="zinc finger protein 22"/>
    <property type="match status" value="1"/>
</dbReference>
<evidence type="ECO:0000256" key="6">
    <source>
        <dbReference type="ARBA" id="ARBA00022833"/>
    </source>
</evidence>
<dbReference type="EMBL" id="JARKIK010000084">
    <property type="protein sequence ID" value="KAK8724815.1"/>
    <property type="molecule type" value="Genomic_DNA"/>
</dbReference>
<evidence type="ECO:0000313" key="14">
    <source>
        <dbReference type="EMBL" id="KAK8724815.1"/>
    </source>
</evidence>
<feature type="domain" description="C2H2-type" evidence="13">
    <location>
        <begin position="331"/>
        <end position="358"/>
    </location>
</feature>
<evidence type="ECO:0000256" key="10">
    <source>
        <dbReference type="ARBA" id="ARBA00023242"/>
    </source>
</evidence>
<evidence type="ECO:0000256" key="3">
    <source>
        <dbReference type="ARBA" id="ARBA00022723"/>
    </source>
</evidence>
<feature type="domain" description="C2H2-type" evidence="13">
    <location>
        <begin position="191"/>
        <end position="218"/>
    </location>
</feature>
<feature type="domain" description="C2H2-type" evidence="13">
    <location>
        <begin position="163"/>
        <end position="190"/>
    </location>
</feature>
<dbReference type="SMART" id="SM00355">
    <property type="entry name" value="ZnF_C2H2"/>
    <property type="match status" value="9"/>
</dbReference>
<feature type="domain" description="C2H2-type" evidence="13">
    <location>
        <begin position="247"/>
        <end position="274"/>
    </location>
</feature>
<dbReference type="FunFam" id="3.30.160.60:FF:000624">
    <property type="entry name" value="zinc finger protein 697"/>
    <property type="match status" value="1"/>
</dbReference>
<dbReference type="FunFam" id="3.30.160.60:FF:002343">
    <property type="entry name" value="Zinc finger protein 33A"/>
    <property type="match status" value="2"/>
</dbReference>
<dbReference type="PROSITE" id="PS00028">
    <property type="entry name" value="ZINC_FINGER_C2H2_1"/>
    <property type="match status" value="8"/>
</dbReference>
<keyword evidence="8" id="KW-0238">DNA-binding</keyword>
<keyword evidence="10" id="KW-0539">Nucleus</keyword>
<keyword evidence="4" id="KW-0677">Repeat</keyword>
<dbReference type="GO" id="GO:0003677">
    <property type="term" value="F:DNA binding"/>
    <property type="evidence" value="ECO:0007669"/>
    <property type="project" value="UniProtKB-KW"/>
</dbReference>
<dbReference type="InterPro" id="IPR036236">
    <property type="entry name" value="Znf_C2H2_sf"/>
</dbReference>
<comment type="similarity">
    <text evidence="2">Belongs to the krueppel C2H2-type zinc-finger protein family.</text>
</comment>
<keyword evidence="5 11" id="KW-0863">Zinc-finger</keyword>
<feature type="region of interest" description="Disordered" evidence="12">
    <location>
        <begin position="1"/>
        <end position="22"/>
    </location>
</feature>
<dbReference type="EMBL" id="JARKIK010000084">
    <property type="protein sequence ID" value="KAK8724814.1"/>
    <property type="molecule type" value="Genomic_DNA"/>
</dbReference>
<accession>A0AAW0W6A3</accession>
<keyword evidence="3" id="KW-0479">Metal-binding</keyword>
<dbReference type="InterPro" id="IPR013087">
    <property type="entry name" value="Znf_C2H2_type"/>
</dbReference>
<keyword evidence="7" id="KW-0805">Transcription regulation</keyword>
<evidence type="ECO:0000259" key="13">
    <source>
        <dbReference type="PROSITE" id="PS50157"/>
    </source>
</evidence>
<evidence type="ECO:0000256" key="11">
    <source>
        <dbReference type="PROSITE-ProRule" id="PRU00042"/>
    </source>
</evidence>
<evidence type="ECO:0000256" key="7">
    <source>
        <dbReference type="ARBA" id="ARBA00023015"/>
    </source>
</evidence>
<organism evidence="14 15">
    <name type="scientific">Cherax quadricarinatus</name>
    <name type="common">Australian red claw crayfish</name>
    <dbReference type="NCBI Taxonomy" id="27406"/>
    <lineage>
        <taxon>Eukaryota</taxon>
        <taxon>Metazoa</taxon>
        <taxon>Ecdysozoa</taxon>
        <taxon>Arthropoda</taxon>
        <taxon>Crustacea</taxon>
        <taxon>Multicrustacea</taxon>
        <taxon>Malacostraca</taxon>
        <taxon>Eumalacostraca</taxon>
        <taxon>Eucarida</taxon>
        <taxon>Decapoda</taxon>
        <taxon>Pleocyemata</taxon>
        <taxon>Astacidea</taxon>
        <taxon>Parastacoidea</taxon>
        <taxon>Parastacidae</taxon>
        <taxon>Cherax</taxon>
    </lineage>
</organism>
<feature type="domain" description="C2H2-type" evidence="13">
    <location>
        <begin position="135"/>
        <end position="162"/>
    </location>
</feature>
<dbReference type="PROSITE" id="PS50157">
    <property type="entry name" value="ZINC_FINGER_C2H2_2"/>
    <property type="match status" value="9"/>
</dbReference>
<dbReference type="GO" id="GO:0005634">
    <property type="term" value="C:nucleus"/>
    <property type="evidence" value="ECO:0007669"/>
    <property type="project" value="UniProtKB-SubCell"/>
</dbReference>
<dbReference type="PANTHER" id="PTHR24394">
    <property type="entry name" value="ZINC FINGER PROTEIN"/>
    <property type="match status" value="1"/>
</dbReference>
<name>A0AAW0W6A3_CHEQU</name>
<feature type="domain" description="C2H2-type" evidence="13">
    <location>
        <begin position="219"/>
        <end position="246"/>
    </location>
</feature>
<dbReference type="FunFam" id="3.30.160.60:FF:000130">
    <property type="entry name" value="Spalt-like transcription factor 4"/>
    <property type="match status" value="1"/>
</dbReference>